<keyword evidence="8" id="KW-1185">Reference proteome</keyword>
<feature type="signal peptide" evidence="5">
    <location>
        <begin position="1"/>
        <end position="15"/>
    </location>
</feature>
<dbReference type="Pfam" id="PF00544">
    <property type="entry name" value="Pectate_lyase_4"/>
    <property type="match status" value="1"/>
</dbReference>
<keyword evidence="4" id="KW-0624">Polysaccharide degradation</keyword>
<dbReference type="GO" id="GO:0005576">
    <property type="term" value="C:extracellular region"/>
    <property type="evidence" value="ECO:0007669"/>
    <property type="project" value="UniProtKB-SubCell"/>
</dbReference>
<dbReference type="SMART" id="SM00656">
    <property type="entry name" value="Amb_all"/>
    <property type="match status" value="1"/>
</dbReference>
<dbReference type="InterPro" id="IPR045032">
    <property type="entry name" value="PEL"/>
</dbReference>
<keyword evidence="2 5" id="KW-0732">Signal</keyword>
<dbReference type="Gene3D" id="2.160.20.10">
    <property type="entry name" value="Single-stranded right-handed beta-helix, Pectin lyase-like"/>
    <property type="match status" value="1"/>
</dbReference>
<dbReference type="PANTHER" id="PTHR31683:SF18">
    <property type="entry name" value="PECTATE LYASE 21-RELATED"/>
    <property type="match status" value="1"/>
</dbReference>
<evidence type="ECO:0000313" key="7">
    <source>
        <dbReference type="EMBL" id="KAK0620131.1"/>
    </source>
</evidence>
<comment type="caution">
    <text evidence="7">The sequence shown here is derived from an EMBL/GenBank/DDBJ whole genome shotgun (WGS) entry which is preliminary data.</text>
</comment>
<feature type="domain" description="Pectate lyase" evidence="6">
    <location>
        <begin position="59"/>
        <end position="275"/>
    </location>
</feature>
<proteinExistence type="inferred from homology"/>
<dbReference type="InterPro" id="IPR011050">
    <property type="entry name" value="Pectin_lyase_fold/virulence"/>
</dbReference>
<organism evidence="7 8">
    <name type="scientific">Immersiella caudata</name>
    <dbReference type="NCBI Taxonomy" id="314043"/>
    <lineage>
        <taxon>Eukaryota</taxon>
        <taxon>Fungi</taxon>
        <taxon>Dikarya</taxon>
        <taxon>Ascomycota</taxon>
        <taxon>Pezizomycotina</taxon>
        <taxon>Sordariomycetes</taxon>
        <taxon>Sordariomycetidae</taxon>
        <taxon>Sordariales</taxon>
        <taxon>Lasiosphaeriaceae</taxon>
        <taxon>Immersiella</taxon>
    </lineage>
</organism>
<name>A0AA39WRD3_9PEZI</name>
<evidence type="ECO:0000256" key="3">
    <source>
        <dbReference type="ARBA" id="ARBA00023239"/>
    </source>
</evidence>
<evidence type="ECO:0000256" key="5">
    <source>
        <dbReference type="SAM" id="SignalP"/>
    </source>
</evidence>
<keyword evidence="4" id="KW-0119">Carbohydrate metabolism</keyword>
<accession>A0AA39WRD3</accession>
<gene>
    <name evidence="7" type="ORF">B0T14DRAFT_480757</name>
</gene>
<dbReference type="EMBL" id="JAULSU010000004">
    <property type="protein sequence ID" value="KAK0620131.1"/>
    <property type="molecule type" value="Genomic_DNA"/>
</dbReference>
<comment type="similarity">
    <text evidence="1 4">Belongs to the polysaccharide lyase 1 family.</text>
</comment>
<dbReference type="SUPFAM" id="SSF51126">
    <property type="entry name" value="Pectin lyase-like"/>
    <property type="match status" value="1"/>
</dbReference>
<comment type="subcellular location">
    <subcellularLocation>
        <location evidence="4">Secreted</location>
    </subcellularLocation>
</comment>
<feature type="chain" id="PRO_5041409641" evidence="5">
    <location>
        <begin position="16"/>
        <end position="360"/>
    </location>
</feature>
<protein>
    <submittedName>
        <fullName evidence="7">Polysaccharide lyase family 1 protein</fullName>
    </submittedName>
</protein>
<dbReference type="InterPro" id="IPR002022">
    <property type="entry name" value="Pec_lyase"/>
</dbReference>
<keyword evidence="4" id="KW-0964">Secreted</keyword>
<evidence type="ECO:0000256" key="4">
    <source>
        <dbReference type="RuleBase" id="RU361173"/>
    </source>
</evidence>
<evidence type="ECO:0000256" key="1">
    <source>
        <dbReference type="ARBA" id="ARBA00010980"/>
    </source>
</evidence>
<dbReference type="GO" id="GO:0000272">
    <property type="term" value="P:polysaccharide catabolic process"/>
    <property type="evidence" value="ECO:0007669"/>
    <property type="project" value="UniProtKB-KW"/>
</dbReference>
<keyword evidence="3 4" id="KW-0456">Lyase</keyword>
<evidence type="ECO:0000313" key="8">
    <source>
        <dbReference type="Proteomes" id="UP001175000"/>
    </source>
</evidence>
<dbReference type="AlphaFoldDB" id="A0AA39WRD3"/>
<dbReference type="InterPro" id="IPR012334">
    <property type="entry name" value="Pectin_lyas_fold"/>
</dbReference>
<reference evidence="7" key="1">
    <citation type="submission" date="2023-06" db="EMBL/GenBank/DDBJ databases">
        <title>Genome-scale phylogeny and comparative genomics of the fungal order Sordariales.</title>
        <authorList>
            <consortium name="Lawrence Berkeley National Laboratory"/>
            <person name="Hensen N."/>
            <person name="Bonometti L."/>
            <person name="Westerberg I."/>
            <person name="Brannstrom I.O."/>
            <person name="Guillou S."/>
            <person name="Cros-Aarteil S."/>
            <person name="Calhoun S."/>
            <person name="Haridas S."/>
            <person name="Kuo A."/>
            <person name="Mondo S."/>
            <person name="Pangilinan J."/>
            <person name="Riley R."/>
            <person name="Labutti K."/>
            <person name="Andreopoulos B."/>
            <person name="Lipzen A."/>
            <person name="Chen C."/>
            <person name="Yanf M."/>
            <person name="Daum C."/>
            <person name="Ng V."/>
            <person name="Clum A."/>
            <person name="Steindorff A."/>
            <person name="Ohm R."/>
            <person name="Martin F."/>
            <person name="Silar P."/>
            <person name="Natvig D."/>
            <person name="Lalanne C."/>
            <person name="Gautier V."/>
            <person name="Ament-Velasquez S.L."/>
            <person name="Kruys A."/>
            <person name="Hutchinson M.I."/>
            <person name="Powell A.J."/>
            <person name="Barry K."/>
            <person name="Miller A.N."/>
            <person name="Grigoriev I.V."/>
            <person name="Debuchy R."/>
            <person name="Gladieux P."/>
            <person name="Thoren M.H."/>
            <person name="Johannesson H."/>
        </authorList>
    </citation>
    <scope>NUCLEOTIDE SEQUENCE</scope>
    <source>
        <strain evidence="7">CBS 606.72</strain>
    </source>
</reference>
<sequence length="360" mass="37865">MKLSILTALVGLAAAKPTPTWSHEVAVLGRAEDPASKPAVTDKATIGFATLNGGTTGGLGGTVTTVSTLAEFTAAVGEKNTAPAIVFIKGMINGSAKVRIGSNKTIVGLPGSRLTGIGLHFRRQKNLILRNIVSSSVLAANGDALSIDGSTNVWVDHCEFFSVKGSEKDKDVYDGLVDLTHGSDFVTISHTSFHDHWKTSLVGHSDSNADQDRGKLRVTYANNHWKNCGSRGPSLRFGTGHVYNSLYEGMNSAVNTRMGAQVLVESNVFRNVQQPVTSMDSKQQGYAVVFDTDLGGAPNGAPGGSFSAAAVPYNYTLLGSSQVTANVPLDVGAILTFEPMAAANATTTPHFKRAQSAKIW</sequence>
<evidence type="ECO:0000259" key="6">
    <source>
        <dbReference type="SMART" id="SM00656"/>
    </source>
</evidence>
<dbReference type="GO" id="GO:0030570">
    <property type="term" value="F:pectate lyase activity"/>
    <property type="evidence" value="ECO:0007669"/>
    <property type="project" value="InterPro"/>
</dbReference>
<dbReference type="Proteomes" id="UP001175000">
    <property type="component" value="Unassembled WGS sequence"/>
</dbReference>
<evidence type="ECO:0000256" key="2">
    <source>
        <dbReference type="ARBA" id="ARBA00022729"/>
    </source>
</evidence>
<dbReference type="PANTHER" id="PTHR31683">
    <property type="entry name" value="PECTATE LYASE 18-RELATED"/>
    <property type="match status" value="1"/>
</dbReference>